<dbReference type="EMBL" id="BAOP01000001">
    <property type="protein sequence ID" value="GAC77929.1"/>
    <property type="molecule type" value="Genomic_DNA"/>
</dbReference>
<dbReference type="Pfam" id="PF01257">
    <property type="entry name" value="2Fe-2S_thioredx"/>
    <property type="match status" value="1"/>
</dbReference>
<gene>
    <name evidence="1" type="ORF">GM1_001_00530</name>
</gene>
<dbReference type="CDD" id="cd02980">
    <property type="entry name" value="TRX_Fd_family"/>
    <property type="match status" value="1"/>
</dbReference>
<dbReference type="InterPro" id="IPR036249">
    <property type="entry name" value="Thioredoxin-like_sf"/>
</dbReference>
<dbReference type="Proteomes" id="UP000035009">
    <property type="component" value="Unassembled WGS sequence"/>
</dbReference>
<comment type="caution">
    <text evidence="1">The sequence shown here is derived from an EMBL/GenBank/DDBJ whole genome shotgun (WGS) entry which is preliminary data.</text>
</comment>
<dbReference type="OrthoDB" id="9800597at2"/>
<evidence type="ECO:0000313" key="1">
    <source>
        <dbReference type="EMBL" id="GAC77929.1"/>
    </source>
</evidence>
<keyword evidence="2" id="KW-1185">Reference proteome</keyword>
<dbReference type="STRING" id="410332.SAMN04488550_3318"/>
<accession>M3VCV0</accession>
<dbReference type="AlphaFoldDB" id="M3VCV0"/>
<evidence type="ECO:0008006" key="3">
    <source>
        <dbReference type="Google" id="ProtNLM"/>
    </source>
</evidence>
<name>M3VCV0_GORML</name>
<protein>
    <recommendedName>
        <fullName evidence="3">2Fe-2S ferredoxin</fullName>
    </recommendedName>
</protein>
<dbReference type="SUPFAM" id="SSF52833">
    <property type="entry name" value="Thioredoxin-like"/>
    <property type="match status" value="1"/>
</dbReference>
<organism evidence="1 2">
    <name type="scientific">Gordonia malaquae NBRC 108250</name>
    <dbReference type="NCBI Taxonomy" id="1223542"/>
    <lineage>
        <taxon>Bacteria</taxon>
        <taxon>Bacillati</taxon>
        <taxon>Actinomycetota</taxon>
        <taxon>Actinomycetes</taxon>
        <taxon>Mycobacteriales</taxon>
        <taxon>Gordoniaceae</taxon>
        <taxon>Gordonia</taxon>
    </lineage>
</organism>
<dbReference type="Gene3D" id="3.40.30.10">
    <property type="entry name" value="Glutaredoxin"/>
    <property type="match status" value="1"/>
</dbReference>
<reference evidence="1 2" key="1">
    <citation type="submission" date="2013-02" db="EMBL/GenBank/DDBJ databases">
        <title>Whole genome shotgun sequence of Gordonia malaquae NBRC 108250.</title>
        <authorList>
            <person name="Yoshida I."/>
            <person name="Hosoyama A."/>
            <person name="Tsuchikane K."/>
            <person name="Ando Y."/>
            <person name="Baba S."/>
            <person name="Ohji S."/>
            <person name="Hamada M."/>
            <person name="Tamura T."/>
            <person name="Yamazoe A."/>
            <person name="Yamazaki S."/>
            <person name="Fujita N."/>
        </authorList>
    </citation>
    <scope>NUCLEOTIDE SEQUENCE [LARGE SCALE GENOMIC DNA]</scope>
    <source>
        <strain evidence="1 2">NBRC 108250</strain>
    </source>
</reference>
<dbReference type="RefSeq" id="WP_008375706.1">
    <property type="nucleotide sequence ID" value="NZ_BAOP01000001.1"/>
</dbReference>
<sequence>MTADWVVVTAPTDRGGDPADEVAAALVHARRRFPGITVRTAVLGGQSTVVDALDDAAAAGAATVLVVSGQTVIDRKTDAWFRRVIGHWLRTRTDPPDVRIGRPLSEGSGYAELLVEAIDHGGTPARATTAPLTSPAWQEVPAFNRHVLLCRGPRCSAQGSGETQHAIAEALDARGLGDDDVLVTLTGCMFPCNQAPVAVVYPDDTWYAGLTSDRVDELVDEHLVGGAPITRWSAPRRR</sequence>
<proteinExistence type="predicted"/>
<dbReference type="eggNOG" id="COG3411">
    <property type="taxonomic scope" value="Bacteria"/>
</dbReference>
<evidence type="ECO:0000313" key="2">
    <source>
        <dbReference type="Proteomes" id="UP000035009"/>
    </source>
</evidence>